<evidence type="ECO:0000313" key="2">
    <source>
        <dbReference type="Proteomes" id="UP001227543"/>
    </source>
</evidence>
<organism evidence="1 2">
    <name type="scientific">Colletotrichum tamarilloi</name>
    <dbReference type="NCBI Taxonomy" id="1209934"/>
    <lineage>
        <taxon>Eukaryota</taxon>
        <taxon>Fungi</taxon>
        <taxon>Dikarya</taxon>
        <taxon>Ascomycota</taxon>
        <taxon>Pezizomycotina</taxon>
        <taxon>Sordariomycetes</taxon>
        <taxon>Hypocreomycetidae</taxon>
        <taxon>Glomerellales</taxon>
        <taxon>Glomerellaceae</taxon>
        <taxon>Colletotrichum</taxon>
        <taxon>Colletotrichum acutatum species complex</taxon>
    </lineage>
</organism>
<accession>A0ABQ9RI87</accession>
<dbReference type="Proteomes" id="UP001227543">
    <property type="component" value="Unassembled WGS sequence"/>
</dbReference>
<gene>
    <name evidence="1" type="ORF">CTAM01_04370</name>
</gene>
<comment type="caution">
    <text evidence="1">The sequence shown here is derived from an EMBL/GenBank/DDBJ whole genome shotgun (WGS) entry which is preliminary data.</text>
</comment>
<name>A0ABQ9RI87_9PEZI</name>
<dbReference type="EMBL" id="MLFU01000010">
    <property type="protein sequence ID" value="KAK1504140.1"/>
    <property type="molecule type" value="Genomic_DNA"/>
</dbReference>
<dbReference type="GeneID" id="85404638"/>
<reference evidence="1 2" key="1">
    <citation type="submission" date="2016-10" db="EMBL/GenBank/DDBJ databases">
        <title>The genome sequence of Colletotrichum fioriniae PJ7.</title>
        <authorList>
            <person name="Baroncelli R."/>
        </authorList>
    </citation>
    <scope>NUCLEOTIDE SEQUENCE [LARGE SCALE GENOMIC DNA]</scope>
    <source>
        <strain evidence="1 2">Tom-12</strain>
    </source>
</reference>
<evidence type="ECO:0000313" key="1">
    <source>
        <dbReference type="EMBL" id="KAK1504140.1"/>
    </source>
</evidence>
<sequence length="149" mass="17166">MEARRHVYPEPRRQDAPPRPHRFDFQVFRLVGSNFQLIDAIDHEESACIPWRTSSPASWLPPFITSPNTQHSQTSPPSFSLSLCNPWRGTMCEEHSRGESYRLNRLDRPHLPPVRRHLQCMHGYLNQSPSPGLHLFKLGSSTSRASEDI</sequence>
<proteinExistence type="predicted"/>
<protein>
    <submittedName>
        <fullName evidence="1">Uncharacterized protein</fullName>
    </submittedName>
</protein>
<keyword evidence="2" id="KW-1185">Reference proteome</keyword>
<dbReference type="RefSeq" id="XP_060385045.1">
    <property type="nucleotide sequence ID" value="XM_060520400.1"/>
</dbReference>